<dbReference type="FunFam" id="1.10.20.10:FF:000019">
    <property type="entry name" value="Negative cofactor 2 beta"/>
    <property type="match status" value="1"/>
</dbReference>
<comment type="subcellular location">
    <subcellularLocation>
        <location evidence="1">Nucleus</location>
    </subcellularLocation>
</comment>
<keyword evidence="6" id="KW-1185">Reference proteome</keyword>
<dbReference type="GO" id="GO:0046982">
    <property type="term" value="F:protein heterodimerization activity"/>
    <property type="evidence" value="ECO:0007669"/>
    <property type="project" value="InterPro"/>
</dbReference>
<keyword evidence="2" id="KW-0539">Nucleus</keyword>
<feature type="domain" description="Transcription factor CBF/NF-Y/archaeal histone" evidence="4">
    <location>
        <begin position="22"/>
        <end position="86"/>
    </location>
</feature>
<proteinExistence type="predicted"/>
<gene>
    <name evidence="5" type="ORF">PSACC_03148</name>
</gene>
<organism evidence="5 6">
    <name type="scientific">Paramicrosporidium saccamoebae</name>
    <dbReference type="NCBI Taxonomy" id="1246581"/>
    <lineage>
        <taxon>Eukaryota</taxon>
        <taxon>Fungi</taxon>
        <taxon>Fungi incertae sedis</taxon>
        <taxon>Cryptomycota</taxon>
        <taxon>Cryptomycota incertae sedis</taxon>
        <taxon>Paramicrosporidium</taxon>
    </lineage>
</organism>
<dbReference type="PANTHER" id="PTHR46138">
    <property type="entry name" value="PROTEIN DR1"/>
    <property type="match status" value="1"/>
</dbReference>
<name>A0A2H9TH21_9FUNG</name>
<accession>A0A2H9TH21</accession>
<dbReference type="Gene3D" id="1.10.20.10">
    <property type="entry name" value="Histone, subunit A"/>
    <property type="match status" value="1"/>
</dbReference>
<protein>
    <recommendedName>
        <fullName evidence="4">Transcription factor CBF/NF-Y/archaeal histone domain-containing protein</fullName>
    </recommendedName>
</protein>
<dbReference type="Proteomes" id="UP000240830">
    <property type="component" value="Unassembled WGS sequence"/>
</dbReference>
<dbReference type="PANTHER" id="PTHR46138:SF1">
    <property type="entry name" value="PROTEIN DR1"/>
    <property type="match status" value="1"/>
</dbReference>
<feature type="region of interest" description="Disordered" evidence="3">
    <location>
        <begin position="1"/>
        <end position="20"/>
    </location>
</feature>
<evidence type="ECO:0000256" key="1">
    <source>
        <dbReference type="ARBA" id="ARBA00004123"/>
    </source>
</evidence>
<dbReference type="GO" id="GO:0016251">
    <property type="term" value="F:RNA polymerase II general transcription initiation factor activity"/>
    <property type="evidence" value="ECO:0007669"/>
    <property type="project" value="TreeGrafter"/>
</dbReference>
<feature type="compositionally biased region" description="Basic and acidic residues" evidence="3">
    <location>
        <begin position="109"/>
        <end position="128"/>
    </location>
</feature>
<dbReference type="GO" id="GO:0045944">
    <property type="term" value="P:positive regulation of transcription by RNA polymerase II"/>
    <property type="evidence" value="ECO:0007669"/>
    <property type="project" value="EnsemblFungi"/>
</dbReference>
<dbReference type="Pfam" id="PF00808">
    <property type="entry name" value="CBFD_NFYB_HMF"/>
    <property type="match status" value="1"/>
</dbReference>
<feature type="compositionally biased region" description="Polar residues" evidence="3">
    <location>
        <begin position="147"/>
        <end position="162"/>
    </location>
</feature>
<dbReference type="SUPFAM" id="SSF47113">
    <property type="entry name" value="Histone-fold"/>
    <property type="match status" value="1"/>
</dbReference>
<evidence type="ECO:0000256" key="2">
    <source>
        <dbReference type="ARBA" id="ARBA00023242"/>
    </source>
</evidence>
<dbReference type="GO" id="GO:0003682">
    <property type="term" value="F:chromatin binding"/>
    <property type="evidence" value="ECO:0007669"/>
    <property type="project" value="EnsemblFungi"/>
</dbReference>
<dbReference type="STRING" id="1246581.A0A2H9TH21"/>
<dbReference type="AlphaFoldDB" id="A0A2H9TH21"/>
<comment type="caution">
    <text evidence="5">The sequence shown here is derived from an EMBL/GenBank/DDBJ whole genome shotgun (WGS) entry which is preliminary data.</text>
</comment>
<dbReference type="EMBL" id="MTSL01000192">
    <property type="protein sequence ID" value="PJF17041.1"/>
    <property type="molecule type" value="Genomic_DNA"/>
</dbReference>
<dbReference type="GO" id="GO:0017054">
    <property type="term" value="C:negative cofactor 2 complex"/>
    <property type="evidence" value="ECO:0007669"/>
    <property type="project" value="EnsemblFungi"/>
</dbReference>
<feature type="region of interest" description="Disordered" evidence="3">
    <location>
        <begin position="107"/>
        <end position="128"/>
    </location>
</feature>
<dbReference type="GO" id="GO:0034605">
    <property type="term" value="P:cellular response to heat"/>
    <property type="evidence" value="ECO:0007669"/>
    <property type="project" value="EnsemblFungi"/>
</dbReference>
<feature type="region of interest" description="Disordered" evidence="3">
    <location>
        <begin position="141"/>
        <end position="162"/>
    </location>
</feature>
<dbReference type="OrthoDB" id="601405at2759"/>
<dbReference type="GO" id="GO:0003714">
    <property type="term" value="F:transcription corepressor activity"/>
    <property type="evidence" value="ECO:0007669"/>
    <property type="project" value="EnsemblFungi"/>
</dbReference>
<dbReference type="InterPro" id="IPR003958">
    <property type="entry name" value="CBFA_NFYB_domain"/>
</dbReference>
<dbReference type="GO" id="GO:0017055">
    <property type="term" value="P:negative regulation of RNA polymerase II transcription preinitiation complex assembly"/>
    <property type="evidence" value="ECO:0007669"/>
    <property type="project" value="EnsemblFungi"/>
</dbReference>
<evidence type="ECO:0000313" key="6">
    <source>
        <dbReference type="Proteomes" id="UP000240830"/>
    </source>
</evidence>
<dbReference type="CDD" id="cd22905">
    <property type="entry name" value="HFD_Dr1"/>
    <property type="match status" value="1"/>
</dbReference>
<dbReference type="GO" id="GO:0051123">
    <property type="term" value="P:RNA polymerase II preinitiation complex assembly"/>
    <property type="evidence" value="ECO:0007669"/>
    <property type="project" value="EnsemblFungi"/>
</dbReference>
<reference evidence="5 6" key="1">
    <citation type="submission" date="2016-10" db="EMBL/GenBank/DDBJ databases">
        <title>The genome of Paramicrosporidium saccamoebae is the missing link in understanding Cryptomycota and Microsporidia evolution.</title>
        <authorList>
            <person name="Quandt C.A."/>
            <person name="Beaudet D."/>
            <person name="Corsaro D."/>
            <person name="Michel R."/>
            <person name="Corradi N."/>
            <person name="James T."/>
        </authorList>
    </citation>
    <scope>NUCLEOTIDE SEQUENCE [LARGE SCALE GENOMIC DNA]</scope>
    <source>
        <strain evidence="5 6">KSL3</strain>
    </source>
</reference>
<sequence length="162" mass="18138">MEDDKELLGDEEPTLTPEDDLSLPKATVYKLITEMLPTGVACPKETRDLLISCCVEFIHLLSSEANEVCERASRKTISPEHVMDALTNLGFTGYVEEVGAAYEEAQSQAKEKEKVRGNKLEKSGLTEEELLKQQEELFESARKKYLESQNRPPSDSPTMQGN</sequence>
<dbReference type="InterPro" id="IPR009072">
    <property type="entry name" value="Histone-fold"/>
</dbReference>
<dbReference type="GO" id="GO:0017025">
    <property type="term" value="F:TBP-class protein binding"/>
    <property type="evidence" value="ECO:0007669"/>
    <property type="project" value="EnsemblFungi"/>
</dbReference>
<dbReference type="GO" id="GO:0016480">
    <property type="term" value="P:negative regulation of transcription by RNA polymerase III"/>
    <property type="evidence" value="ECO:0007669"/>
    <property type="project" value="EnsemblFungi"/>
</dbReference>
<evidence type="ECO:0000256" key="3">
    <source>
        <dbReference type="SAM" id="MobiDB-lite"/>
    </source>
</evidence>
<evidence type="ECO:0000259" key="4">
    <source>
        <dbReference type="Pfam" id="PF00808"/>
    </source>
</evidence>
<evidence type="ECO:0000313" key="5">
    <source>
        <dbReference type="EMBL" id="PJF17041.1"/>
    </source>
</evidence>
<dbReference type="GO" id="GO:0001046">
    <property type="term" value="F:core promoter sequence-specific DNA binding"/>
    <property type="evidence" value="ECO:0007669"/>
    <property type="project" value="EnsemblFungi"/>
</dbReference>
<dbReference type="InterPro" id="IPR042225">
    <property type="entry name" value="Ncb2"/>
</dbReference>
<dbReference type="GO" id="GO:0003713">
    <property type="term" value="F:transcription coactivator activity"/>
    <property type="evidence" value="ECO:0007669"/>
    <property type="project" value="EnsemblFungi"/>
</dbReference>